<comment type="subcellular location">
    <subcellularLocation>
        <location evidence="1">Cell membrane</location>
        <topology evidence="1">Multi-pass membrane protein</topology>
    </subcellularLocation>
</comment>
<evidence type="ECO:0000256" key="1">
    <source>
        <dbReference type="ARBA" id="ARBA00004651"/>
    </source>
</evidence>
<feature type="transmembrane region" description="Helical" evidence="8">
    <location>
        <begin position="66"/>
        <end position="84"/>
    </location>
</feature>
<feature type="transmembrane region" description="Helical" evidence="8">
    <location>
        <begin position="28"/>
        <end position="46"/>
    </location>
</feature>
<dbReference type="Gene3D" id="1.10.3860.10">
    <property type="entry name" value="Sodium:dicarboxylate symporter"/>
    <property type="match status" value="1"/>
</dbReference>
<evidence type="ECO:0000313" key="10">
    <source>
        <dbReference type="Proteomes" id="UP000008461"/>
    </source>
</evidence>
<evidence type="ECO:0000256" key="6">
    <source>
        <dbReference type="ARBA" id="ARBA00022989"/>
    </source>
</evidence>
<keyword evidence="7 8" id="KW-0472">Membrane</keyword>
<dbReference type="AlphaFoldDB" id="F4L1Z3"/>
<accession>F4L1Z3</accession>
<evidence type="ECO:0000313" key="9">
    <source>
        <dbReference type="EMBL" id="AEE50626.1"/>
    </source>
</evidence>
<evidence type="ECO:0000256" key="7">
    <source>
        <dbReference type="ARBA" id="ARBA00023136"/>
    </source>
</evidence>
<dbReference type="GO" id="GO:0015141">
    <property type="term" value="F:succinate transmembrane transporter activity"/>
    <property type="evidence" value="ECO:0007669"/>
    <property type="project" value="TreeGrafter"/>
</dbReference>
<dbReference type="NCBIfam" id="NF002461">
    <property type="entry name" value="PRK01663.1"/>
    <property type="match status" value="1"/>
</dbReference>
<dbReference type="InterPro" id="IPR001991">
    <property type="entry name" value="Na-dicarboxylate_symporter"/>
</dbReference>
<feature type="transmembrane region" description="Helical" evidence="8">
    <location>
        <begin position="205"/>
        <end position="225"/>
    </location>
</feature>
<dbReference type="HOGENOM" id="CLU_019375_7_0_10"/>
<feature type="transmembrane region" description="Helical" evidence="8">
    <location>
        <begin position="324"/>
        <end position="343"/>
    </location>
</feature>
<dbReference type="SUPFAM" id="SSF118215">
    <property type="entry name" value="Proton glutamate symport protein"/>
    <property type="match status" value="1"/>
</dbReference>
<reference evidence="9 10" key="1">
    <citation type="journal article" date="2011" name="Stand. Genomic Sci.">
        <title>Complete genome sequence of Haliscomenobacter hydrossis type strain (O).</title>
        <authorList>
            <consortium name="US DOE Joint Genome Institute (JGI-PGF)"/>
            <person name="Daligault H."/>
            <person name="Lapidus A."/>
            <person name="Zeytun A."/>
            <person name="Nolan M."/>
            <person name="Lucas S."/>
            <person name="Del Rio T.G."/>
            <person name="Tice H."/>
            <person name="Cheng J.F."/>
            <person name="Tapia R."/>
            <person name="Han C."/>
            <person name="Goodwin L."/>
            <person name="Pitluck S."/>
            <person name="Liolios K."/>
            <person name="Pagani I."/>
            <person name="Ivanova N."/>
            <person name="Huntemann M."/>
            <person name="Mavromatis K."/>
            <person name="Mikhailova N."/>
            <person name="Pati A."/>
            <person name="Chen A."/>
            <person name="Palaniappan K."/>
            <person name="Land M."/>
            <person name="Hauser L."/>
            <person name="Brambilla E.M."/>
            <person name="Rohde M."/>
            <person name="Verbarg S."/>
            <person name="Goker M."/>
            <person name="Bristow J."/>
            <person name="Eisen J.A."/>
            <person name="Markowitz V."/>
            <person name="Hugenholtz P."/>
            <person name="Kyrpides N.C."/>
            <person name="Klenk H.P."/>
            <person name="Woyke T."/>
        </authorList>
    </citation>
    <scope>NUCLEOTIDE SEQUENCE [LARGE SCALE GENOMIC DNA]</scope>
    <source>
        <strain evidence="10">ATCC 27775 / DSM 1100 / LMG 10767 / O</strain>
    </source>
</reference>
<gene>
    <name evidence="9" type="ordered locus">Halhy_2758</name>
</gene>
<keyword evidence="10" id="KW-1185">Reference proteome</keyword>
<keyword evidence="5" id="KW-0769">Symport</keyword>
<dbReference type="InterPro" id="IPR036458">
    <property type="entry name" value="Na:dicarbo_symporter_sf"/>
</dbReference>
<dbReference type="GO" id="GO:0015138">
    <property type="term" value="F:fumarate transmembrane transporter activity"/>
    <property type="evidence" value="ECO:0007669"/>
    <property type="project" value="TreeGrafter"/>
</dbReference>
<keyword evidence="3" id="KW-1003">Cell membrane</keyword>
<dbReference type="RefSeq" id="WP_013765174.1">
    <property type="nucleotide sequence ID" value="NC_015510.1"/>
</dbReference>
<dbReference type="FunFam" id="1.10.3860.10:FF:000001">
    <property type="entry name" value="C4-dicarboxylate transport protein"/>
    <property type="match status" value="1"/>
</dbReference>
<dbReference type="PROSITE" id="PS00714">
    <property type="entry name" value="NA_DICARBOXYL_SYMP_2"/>
    <property type="match status" value="1"/>
</dbReference>
<dbReference type="PANTHER" id="PTHR42865">
    <property type="entry name" value="PROTON/GLUTAMATE-ASPARTATE SYMPORTER"/>
    <property type="match status" value="1"/>
</dbReference>
<keyword evidence="6 8" id="KW-1133">Transmembrane helix</keyword>
<dbReference type="GO" id="GO:0005886">
    <property type="term" value="C:plasma membrane"/>
    <property type="evidence" value="ECO:0007669"/>
    <property type="project" value="UniProtKB-SubCell"/>
</dbReference>
<sequence length="428" mass="46411">MIKEFIPDPDAEGPVVQHTPPRRFYNNLTFRVLVAISLGVLLGAFFPKTGEAMQPIAKTFINMIKMVIAPIIFLTIVTGIGKVSDIRQFGRIGGKALLYFITVTTLALFIGLVVGNLVKPGAGLDTAHLNKGDVSEYVEMSKEKTWVDHITEIVPPNVLGAFAEGNLLQVLFFSILFGIGIAQIGDSGQNLLKTFDKILQVLFKIMAMIMVLAPLGAFGGMAYTVGKYGLGTLKPLAMLMLTVYITMFLFIFVVLNLICYFSKINLWKLLGFIKEEILIVLGTSSSESVLPRMIEKMERYGASKQAAGLIIPTGYSFNLDGTSIYLSMSVLFIAQVFGVHLSIQEQLYIIGILILTSKGAAGVTGSGFIVLASTLSSFPQIPIEGLGLLVGVDRFMSEARAITNLIGNAVATIVVAKSENEFTPLIHK</sequence>
<dbReference type="STRING" id="760192.Halhy_2758"/>
<evidence type="ECO:0000256" key="3">
    <source>
        <dbReference type="ARBA" id="ARBA00022475"/>
    </source>
</evidence>
<dbReference type="Proteomes" id="UP000008461">
    <property type="component" value="Chromosome"/>
</dbReference>
<dbReference type="eggNOG" id="COG1301">
    <property type="taxonomic scope" value="Bacteria"/>
</dbReference>
<dbReference type="GO" id="GO:0015366">
    <property type="term" value="F:malate:proton symporter activity"/>
    <property type="evidence" value="ECO:0007669"/>
    <property type="project" value="TreeGrafter"/>
</dbReference>
<feature type="transmembrane region" description="Helical" evidence="8">
    <location>
        <begin position="349"/>
        <end position="372"/>
    </location>
</feature>
<dbReference type="Pfam" id="PF00375">
    <property type="entry name" value="SDF"/>
    <property type="match status" value="1"/>
</dbReference>
<proteinExistence type="predicted"/>
<dbReference type="OrthoDB" id="9768885at2"/>
<keyword evidence="4 8" id="KW-0812">Transmembrane</keyword>
<protein>
    <submittedName>
        <fullName evidence="9">Sodium:dicarboxylate symporter</fullName>
    </submittedName>
</protein>
<dbReference type="PRINTS" id="PR00173">
    <property type="entry name" value="EDTRNSPORT"/>
</dbReference>
<dbReference type="EMBL" id="CP002691">
    <property type="protein sequence ID" value="AEE50626.1"/>
    <property type="molecule type" value="Genomic_DNA"/>
</dbReference>
<evidence type="ECO:0000256" key="2">
    <source>
        <dbReference type="ARBA" id="ARBA00022448"/>
    </source>
</evidence>
<name>F4L1Z3_HALH1</name>
<dbReference type="PANTHER" id="PTHR42865:SF1">
    <property type="entry name" value="AEROBIC C4-DICARBOXYLATE TRANSPORT PROTEIN"/>
    <property type="match status" value="1"/>
</dbReference>
<reference key="2">
    <citation type="submission" date="2011-04" db="EMBL/GenBank/DDBJ databases">
        <title>Complete sequence of chromosome of Haliscomenobacter hydrossis DSM 1100.</title>
        <authorList>
            <consortium name="US DOE Joint Genome Institute (JGI-PGF)"/>
            <person name="Lucas S."/>
            <person name="Han J."/>
            <person name="Lapidus A."/>
            <person name="Bruce D."/>
            <person name="Goodwin L."/>
            <person name="Pitluck S."/>
            <person name="Peters L."/>
            <person name="Kyrpides N."/>
            <person name="Mavromatis K."/>
            <person name="Ivanova N."/>
            <person name="Ovchinnikova G."/>
            <person name="Pagani I."/>
            <person name="Daligault H."/>
            <person name="Detter J.C."/>
            <person name="Han C."/>
            <person name="Land M."/>
            <person name="Hauser L."/>
            <person name="Markowitz V."/>
            <person name="Cheng J.-F."/>
            <person name="Hugenholtz P."/>
            <person name="Woyke T."/>
            <person name="Wu D."/>
            <person name="Verbarg S."/>
            <person name="Frueling A."/>
            <person name="Brambilla E."/>
            <person name="Klenk H.-P."/>
            <person name="Eisen J.A."/>
        </authorList>
    </citation>
    <scope>NUCLEOTIDE SEQUENCE</scope>
    <source>
        <strain>DSM 1100</strain>
    </source>
</reference>
<dbReference type="GO" id="GO:0070778">
    <property type="term" value="P:L-aspartate transmembrane transport"/>
    <property type="evidence" value="ECO:0007669"/>
    <property type="project" value="TreeGrafter"/>
</dbReference>
<feature type="transmembrane region" description="Helical" evidence="8">
    <location>
        <begin position="167"/>
        <end position="184"/>
    </location>
</feature>
<evidence type="ECO:0000256" key="4">
    <source>
        <dbReference type="ARBA" id="ARBA00022692"/>
    </source>
</evidence>
<evidence type="ECO:0000256" key="5">
    <source>
        <dbReference type="ARBA" id="ARBA00022847"/>
    </source>
</evidence>
<keyword evidence="2" id="KW-0813">Transport</keyword>
<feature type="transmembrane region" description="Helical" evidence="8">
    <location>
        <begin position="237"/>
        <end position="261"/>
    </location>
</feature>
<evidence type="ECO:0000256" key="8">
    <source>
        <dbReference type="SAM" id="Phobius"/>
    </source>
</evidence>
<dbReference type="KEGG" id="hhy:Halhy_2758"/>
<dbReference type="InterPro" id="IPR018107">
    <property type="entry name" value="Na-dicarboxylate_symporter_CS"/>
</dbReference>
<feature type="transmembrane region" description="Helical" evidence="8">
    <location>
        <begin position="96"/>
        <end position="118"/>
    </location>
</feature>
<organism evidence="9 10">
    <name type="scientific">Haliscomenobacter hydrossis (strain ATCC 27775 / DSM 1100 / LMG 10767 / O)</name>
    <dbReference type="NCBI Taxonomy" id="760192"/>
    <lineage>
        <taxon>Bacteria</taxon>
        <taxon>Pseudomonadati</taxon>
        <taxon>Bacteroidota</taxon>
        <taxon>Saprospiria</taxon>
        <taxon>Saprospirales</taxon>
        <taxon>Haliscomenobacteraceae</taxon>
        <taxon>Haliscomenobacter</taxon>
    </lineage>
</organism>